<gene>
    <name evidence="2" type="ORF">A5888_001834</name>
    <name evidence="3" type="ORF">A5888_003077</name>
</gene>
<evidence type="ECO:0000259" key="1">
    <source>
        <dbReference type="Pfam" id="PF19789"/>
    </source>
</evidence>
<protein>
    <recommendedName>
        <fullName evidence="1">DUF6273 domain-containing protein</fullName>
    </recommendedName>
</protein>
<evidence type="ECO:0000313" key="2">
    <source>
        <dbReference type="EMBL" id="OTP17696.1"/>
    </source>
</evidence>
<evidence type="ECO:0000313" key="4">
    <source>
        <dbReference type="Proteomes" id="UP000195141"/>
    </source>
</evidence>
<dbReference type="Pfam" id="PF19789">
    <property type="entry name" value="DUF6273"/>
    <property type="match status" value="1"/>
</dbReference>
<dbReference type="InterPro" id="IPR046240">
    <property type="entry name" value="DUF6273"/>
</dbReference>
<organism evidence="2">
    <name type="scientific">Candidatus Enterococcus clewellii</name>
    <dbReference type="NCBI Taxonomy" id="1834193"/>
    <lineage>
        <taxon>Bacteria</taxon>
        <taxon>Bacillati</taxon>
        <taxon>Bacillota</taxon>
        <taxon>Bacilli</taxon>
        <taxon>Lactobacillales</taxon>
        <taxon>Enterococcaceae</taxon>
        <taxon>Enterococcus</taxon>
    </lineage>
</organism>
<dbReference type="OrthoDB" id="384490at2"/>
<dbReference type="EMBL" id="NGMM01000002">
    <property type="protein sequence ID" value="OTP17696.1"/>
    <property type="molecule type" value="Genomic_DNA"/>
</dbReference>
<dbReference type="RefSeq" id="WP_086348886.1">
    <property type="nucleotide sequence ID" value="NZ_CP147247.1"/>
</dbReference>
<evidence type="ECO:0000313" key="3">
    <source>
        <dbReference type="EMBL" id="WYJ91309.1"/>
    </source>
</evidence>
<reference evidence="3" key="2">
    <citation type="submission" date="2017-05" db="EMBL/GenBank/DDBJ databases">
        <authorList>
            <consortium name="The Broad Institute Genomics Platform"/>
            <consortium name="The Broad Institute Genomic Center for Infectious Diseases"/>
            <person name="Earl A."/>
            <person name="Manson A."/>
            <person name="Schwartman J."/>
            <person name="Gilmore M."/>
            <person name="Abouelleil A."/>
            <person name="Cao P."/>
            <person name="Chapman S."/>
            <person name="Cusick C."/>
            <person name="Shea T."/>
            <person name="Young S."/>
            <person name="Neafsey D."/>
            <person name="Nusbaum C."/>
            <person name="Birren B."/>
        </authorList>
    </citation>
    <scope>NUCLEOTIDE SEQUENCE</scope>
    <source>
        <strain evidence="3">9E7_DIV0242</strain>
    </source>
</reference>
<sequence length="208" mass="24271">MEKYKIGEVVVFGGRSWRVLSVKKEAVLILTEAIISQHEYHDTAEEITWANCALRSYLNDTFYNQFTESEKAQILPVLNKNLDNEWYGTTGGEDTLDTIFLLSIEEVACQYFGDSSDLLYNPGKNQRYWLQRKDENNSQREAYLDGYRWWWWLRSPGRANRRAVYIHGDGNIGIQGNGTFNYNSNTRHRLTNDNRGGVRPALWLKMEN</sequence>
<name>A0A242K9R0_9ENTE</name>
<dbReference type="Proteomes" id="UP000195141">
    <property type="component" value="Chromosome"/>
</dbReference>
<dbReference type="AlphaFoldDB" id="A0A242K9R0"/>
<accession>A0A242K9R0</accession>
<reference evidence="2" key="1">
    <citation type="submission" date="2017-05" db="EMBL/GenBank/DDBJ databases">
        <title>The Genome Sequence of Enterococcus sp. 9E7_DIV0242.</title>
        <authorList>
            <consortium name="The Broad Institute Genomics Platform"/>
            <consortium name="The Broad Institute Genomic Center for Infectious Diseases"/>
            <person name="Earl A."/>
            <person name="Manson A."/>
            <person name="Schwartman J."/>
            <person name="Gilmore M."/>
            <person name="Abouelleil A."/>
            <person name="Cao P."/>
            <person name="Chapman S."/>
            <person name="Cusick C."/>
            <person name="Shea T."/>
            <person name="Young S."/>
            <person name="Neafsey D."/>
            <person name="Nusbaum C."/>
            <person name="Birren B."/>
        </authorList>
    </citation>
    <scope>NUCLEOTIDE SEQUENCE [LARGE SCALE GENOMIC DNA]</scope>
    <source>
        <strain evidence="2">9E7_DIV0242</strain>
    </source>
</reference>
<proteinExistence type="predicted"/>
<keyword evidence="4" id="KW-1185">Reference proteome</keyword>
<dbReference type="EMBL" id="CP147247">
    <property type="protein sequence ID" value="WYJ91309.1"/>
    <property type="molecule type" value="Genomic_DNA"/>
</dbReference>
<reference evidence="3" key="3">
    <citation type="submission" date="2024-03" db="EMBL/GenBank/DDBJ databases">
        <title>The Genome Sequence of Enterococcus sp. DIV0242b.</title>
        <authorList>
            <consortium name="The Broad Institute Genomics Platform"/>
            <consortium name="The Broad Institute Microbial Omics Core"/>
            <consortium name="The Broad Institute Genomic Center for Infectious Diseases"/>
            <person name="Earl A."/>
            <person name="Manson A."/>
            <person name="Gilmore M."/>
            <person name="Schwartman J."/>
            <person name="Shea T."/>
            <person name="Abouelleil A."/>
            <person name="Cao P."/>
            <person name="Chapman S."/>
            <person name="Cusick C."/>
            <person name="Young S."/>
            <person name="Neafsey D."/>
            <person name="Nusbaum C."/>
            <person name="Birren B."/>
        </authorList>
    </citation>
    <scope>NUCLEOTIDE SEQUENCE</scope>
    <source>
        <strain evidence="3">9E7_DIV0242</strain>
    </source>
</reference>
<feature type="domain" description="DUF6273" evidence="1">
    <location>
        <begin position="25"/>
        <end position="205"/>
    </location>
</feature>